<dbReference type="SUPFAM" id="SSF48371">
    <property type="entry name" value="ARM repeat"/>
    <property type="match status" value="1"/>
</dbReference>
<sequence>MNSPRTHRAALADHSPSVRLRAALEAGTGADPGLLEVLIERCAVEPDFSVRDTLSWALTRLPARLTVPRLRAETRREQPQAVAQALHTLSKIGDPDGWQAITPAVLHAGDREVARSAWRAAVVLVPDDRREWLASMLAARLGRGDAETQRSVSRALVALGPAADAAIADAAGHPDGRVRVHARATRALAADPDTGFDAALTEARRLDALGFLAQGG</sequence>
<keyword evidence="2" id="KW-1185">Reference proteome</keyword>
<gene>
    <name evidence="1" type="ORF">JD82_01631</name>
</gene>
<comment type="caution">
    <text evidence="1">The sequence shown here is derived from an EMBL/GenBank/DDBJ whole genome shotgun (WGS) entry which is preliminary data.</text>
</comment>
<dbReference type="Proteomes" id="UP000317303">
    <property type="component" value="Unassembled WGS sequence"/>
</dbReference>
<dbReference type="InterPro" id="IPR011989">
    <property type="entry name" value="ARM-like"/>
</dbReference>
<organism evidence="1 2">
    <name type="scientific">Prauserella rugosa</name>
    <dbReference type="NCBI Taxonomy" id="43354"/>
    <lineage>
        <taxon>Bacteria</taxon>
        <taxon>Bacillati</taxon>
        <taxon>Actinomycetota</taxon>
        <taxon>Actinomycetes</taxon>
        <taxon>Pseudonocardiales</taxon>
        <taxon>Pseudonocardiaceae</taxon>
        <taxon>Prauserella</taxon>
    </lineage>
</organism>
<dbReference type="Gene3D" id="1.25.10.10">
    <property type="entry name" value="Leucine-rich Repeat Variant"/>
    <property type="match status" value="1"/>
</dbReference>
<dbReference type="OrthoDB" id="9134742at2"/>
<accession>A0A660C8E6</accession>
<dbReference type="InterPro" id="IPR016024">
    <property type="entry name" value="ARM-type_fold"/>
</dbReference>
<evidence type="ECO:0008006" key="3">
    <source>
        <dbReference type="Google" id="ProtNLM"/>
    </source>
</evidence>
<name>A0A660C8E6_9PSEU</name>
<proteinExistence type="predicted"/>
<evidence type="ECO:0000313" key="2">
    <source>
        <dbReference type="Proteomes" id="UP000317303"/>
    </source>
</evidence>
<evidence type="ECO:0000313" key="1">
    <source>
        <dbReference type="EMBL" id="TWH19798.1"/>
    </source>
</evidence>
<reference evidence="1 2" key="1">
    <citation type="submission" date="2019-07" db="EMBL/GenBank/DDBJ databases">
        <title>R&amp;d 2014.</title>
        <authorList>
            <person name="Klenk H.-P."/>
        </authorList>
    </citation>
    <scope>NUCLEOTIDE SEQUENCE [LARGE SCALE GENOMIC DNA]</scope>
    <source>
        <strain evidence="1 2">DSM 43194</strain>
    </source>
</reference>
<dbReference type="RefSeq" id="WP_030533924.1">
    <property type="nucleotide sequence ID" value="NZ_JOIJ01000020.1"/>
</dbReference>
<protein>
    <recommendedName>
        <fullName evidence="3">HEAT repeat protein</fullName>
    </recommendedName>
</protein>
<dbReference type="AlphaFoldDB" id="A0A660C8E6"/>
<dbReference type="EMBL" id="VLJV01000001">
    <property type="protein sequence ID" value="TWH19798.1"/>
    <property type="molecule type" value="Genomic_DNA"/>
</dbReference>